<dbReference type="Proteomes" id="UP000237061">
    <property type="component" value="Unassembled WGS sequence"/>
</dbReference>
<evidence type="ECO:0000256" key="4">
    <source>
        <dbReference type="ARBA" id="ARBA00022989"/>
    </source>
</evidence>
<dbReference type="GO" id="GO:0005886">
    <property type="term" value="C:plasma membrane"/>
    <property type="evidence" value="ECO:0007669"/>
    <property type="project" value="UniProtKB-SubCell"/>
</dbReference>
<reference evidence="7 8" key="1">
    <citation type="submission" date="2018-01" db="EMBL/GenBank/DDBJ databases">
        <title>Arthrobacter sp. nov., from glaciers in China.</title>
        <authorList>
            <person name="Liu Q."/>
            <person name="Xin Y.-H."/>
        </authorList>
    </citation>
    <scope>NUCLEOTIDE SEQUENCE [LARGE SCALE GENOMIC DNA]</scope>
    <source>
        <strain evidence="7 8">HLT2-12-2</strain>
    </source>
</reference>
<keyword evidence="2" id="KW-1003">Cell membrane</keyword>
<sequence>MSTRKHWKDLSKPAKAAIMLGTVVQIALQLAALRDLAKRTPAQVNGAKGKWVAASFLNFVGPIAYFLKGRKN</sequence>
<evidence type="ECO:0000256" key="2">
    <source>
        <dbReference type="ARBA" id="ARBA00022475"/>
    </source>
</evidence>
<dbReference type="AlphaFoldDB" id="A0A2S3ZSI9"/>
<organism evidence="7 8">
    <name type="scientific">Arthrobacter glacialis</name>
    <dbReference type="NCBI Taxonomy" id="1664"/>
    <lineage>
        <taxon>Bacteria</taxon>
        <taxon>Bacillati</taxon>
        <taxon>Actinomycetota</taxon>
        <taxon>Actinomycetes</taxon>
        <taxon>Micrococcales</taxon>
        <taxon>Micrococcaceae</taxon>
        <taxon>Arthrobacter</taxon>
    </lineage>
</organism>
<keyword evidence="3" id="KW-0812">Transmembrane</keyword>
<evidence type="ECO:0000313" key="7">
    <source>
        <dbReference type="EMBL" id="POH72049.1"/>
    </source>
</evidence>
<dbReference type="EMBL" id="PPXC01000018">
    <property type="protein sequence ID" value="POH72049.1"/>
    <property type="molecule type" value="Genomic_DNA"/>
</dbReference>
<evidence type="ECO:0000256" key="5">
    <source>
        <dbReference type="ARBA" id="ARBA00023136"/>
    </source>
</evidence>
<dbReference type="OrthoDB" id="5125307at2"/>
<keyword evidence="8" id="KW-1185">Reference proteome</keyword>
<comment type="subcellular location">
    <subcellularLocation>
        <location evidence="1">Cell membrane</location>
        <topology evidence="1">Multi-pass membrane protein</topology>
    </subcellularLocation>
</comment>
<feature type="domain" description="Cardiolipin synthase N-terminal" evidence="6">
    <location>
        <begin position="27"/>
        <end position="70"/>
    </location>
</feature>
<protein>
    <recommendedName>
        <fullName evidence="6">Cardiolipin synthase N-terminal domain-containing protein</fullName>
    </recommendedName>
</protein>
<name>A0A2S3ZSI9_ARTGL</name>
<comment type="caution">
    <text evidence="7">The sequence shown here is derived from an EMBL/GenBank/DDBJ whole genome shotgun (WGS) entry which is preliminary data.</text>
</comment>
<gene>
    <name evidence="7" type="ORF">CVS27_17880</name>
</gene>
<evidence type="ECO:0000256" key="3">
    <source>
        <dbReference type="ARBA" id="ARBA00022692"/>
    </source>
</evidence>
<keyword evidence="5" id="KW-0472">Membrane</keyword>
<accession>A0A2S3ZSI9</accession>
<dbReference type="RefSeq" id="WP_103467208.1">
    <property type="nucleotide sequence ID" value="NZ_PPXB01000019.1"/>
</dbReference>
<dbReference type="Pfam" id="PF13396">
    <property type="entry name" value="PLDc_N"/>
    <property type="match status" value="1"/>
</dbReference>
<dbReference type="InterPro" id="IPR027379">
    <property type="entry name" value="CLS_N"/>
</dbReference>
<evidence type="ECO:0000313" key="8">
    <source>
        <dbReference type="Proteomes" id="UP000237061"/>
    </source>
</evidence>
<evidence type="ECO:0000259" key="6">
    <source>
        <dbReference type="Pfam" id="PF13396"/>
    </source>
</evidence>
<keyword evidence="4" id="KW-1133">Transmembrane helix</keyword>
<proteinExistence type="predicted"/>
<evidence type="ECO:0000256" key="1">
    <source>
        <dbReference type="ARBA" id="ARBA00004651"/>
    </source>
</evidence>